<evidence type="ECO:0000256" key="1">
    <source>
        <dbReference type="SAM" id="MobiDB-lite"/>
    </source>
</evidence>
<comment type="caution">
    <text evidence="2">The sequence shown here is derived from an EMBL/GenBank/DDBJ whole genome shotgun (WGS) entry which is preliminary data.</text>
</comment>
<organism evidence="2 3">
    <name type="scientific">Mycena pura</name>
    <dbReference type="NCBI Taxonomy" id="153505"/>
    <lineage>
        <taxon>Eukaryota</taxon>
        <taxon>Fungi</taxon>
        <taxon>Dikarya</taxon>
        <taxon>Basidiomycota</taxon>
        <taxon>Agaricomycotina</taxon>
        <taxon>Agaricomycetes</taxon>
        <taxon>Agaricomycetidae</taxon>
        <taxon>Agaricales</taxon>
        <taxon>Marasmiineae</taxon>
        <taxon>Mycenaceae</taxon>
        <taxon>Mycena</taxon>
    </lineage>
</organism>
<evidence type="ECO:0000313" key="3">
    <source>
        <dbReference type="Proteomes" id="UP001219525"/>
    </source>
</evidence>
<dbReference type="Proteomes" id="UP001219525">
    <property type="component" value="Unassembled WGS sequence"/>
</dbReference>
<feature type="region of interest" description="Disordered" evidence="1">
    <location>
        <begin position="16"/>
        <end position="75"/>
    </location>
</feature>
<proteinExistence type="predicted"/>
<dbReference type="EMBL" id="JARJCW010000186">
    <property type="protein sequence ID" value="KAJ7187684.1"/>
    <property type="molecule type" value="Genomic_DNA"/>
</dbReference>
<protein>
    <submittedName>
        <fullName evidence="2">Uncharacterized protein</fullName>
    </submittedName>
</protein>
<gene>
    <name evidence="2" type="ORF">GGX14DRAFT_408974</name>
</gene>
<keyword evidence="3" id="KW-1185">Reference proteome</keyword>
<feature type="compositionally biased region" description="Low complexity" evidence="1">
    <location>
        <begin position="21"/>
        <end position="38"/>
    </location>
</feature>
<sequence length="466" mass="51627">MARKPVIYKASHSVRNVSATPSYSSRSPSPSYSGRSPSVHYASRSPSIRFASVTSSRMSRSPSISNRSVNDDSGSTTWTDLVKIYSDTYSRQSSLFSTHGSSLLSYRTPSPEPTNDASLTVIHGNGNITGLPLSVMPAPRVFIDLTLDDDDSRSSTPESMPGLRSITPEFVPNINGPYVDELEQYPYNMRNVMIAFDAAVRDPSLSNMFHHLLGTVAIDAGHLTRRETFVHIITHHGNEQLEAPVYALRPSFAISYSRQLRALGSIILCAGNNNIIHAAGIDDMRIPFTLPRASYVEAGLVFPAIITCTYQYGTTEINRHFESSDDVLRLVDHIDRLICYSLVWIAHAMNVSHEVGLGSAWNWGAALGLFRIDYLARVRMYDPPSDVVCSWIKELVKSNDRELRAVDKACAAVLSEDGINEFILVDDGGTTHLWPRIKRNTIFVDQPNRVFLNSNMVPAYIAKNGL</sequence>
<accession>A0AAD6ULS9</accession>
<name>A0AAD6ULS9_9AGAR</name>
<reference evidence="2" key="1">
    <citation type="submission" date="2023-03" db="EMBL/GenBank/DDBJ databases">
        <title>Massive genome expansion in bonnet fungi (Mycena s.s.) driven by repeated elements and novel gene families across ecological guilds.</title>
        <authorList>
            <consortium name="Lawrence Berkeley National Laboratory"/>
            <person name="Harder C.B."/>
            <person name="Miyauchi S."/>
            <person name="Viragh M."/>
            <person name="Kuo A."/>
            <person name="Thoen E."/>
            <person name="Andreopoulos B."/>
            <person name="Lu D."/>
            <person name="Skrede I."/>
            <person name="Drula E."/>
            <person name="Henrissat B."/>
            <person name="Morin E."/>
            <person name="Kohler A."/>
            <person name="Barry K."/>
            <person name="LaButti K."/>
            <person name="Morin E."/>
            <person name="Salamov A."/>
            <person name="Lipzen A."/>
            <person name="Mereny Z."/>
            <person name="Hegedus B."/>
            <person name="Baldrian P."/>
            <person name="Stursova M."/>
            <person name="Weitz H."/>
            <person name="Taylor A."/>
            <person name="Grigoriev I.V."/>
            <person name="Nagy L.G."/>
            <person name="Martin F."/>
            <person name="Kauserud H."/>
        </authorList>
    </citation>
    <scope>NUCLEOTIDE SEQUENCE</scope>
    <source>
        <strain evidence="2">9144</strain>
    </source>
</reference>
<evidence type="ECO:0000313" key="2">
    <source>
        <dbReference type="EMBL" id="KAJ7187684.1"/>
    </source>
</evidence>
<feature type="compositionally biased region" description="Low complexity" evidence="1">
    <location>
        <begin position="52"/>
        <end position="68"/>
    </location>
</feature>
<dbReference type="AlphaFoldDB" id="A0AAD6ULS9"/>